<accession>J0C677</accession>
<reference evidence="2 3" key="1">
    <citation type="submission" date="2012-02" db="EMBL/GenBank/DDBJ databases">
        <title>Improved High-Quality Draft Sequence of Rhizobium leguminosarum bv. trifolii WSM2297.</title>
        <authorList>
            <consortium name="US DOE Joint Genome Institute"/>
            <person name="Lucas S."/>
            <person name="Han J."/>
            <person name="Lapidus A."/>
            <person name="Cheng J.-F."/>
            <person name="Goodwin L."/>
            <person name="Pitluck S."/>
            <person name="Peters L."/>
            <person name="Ovchinnikova G."/>
            <person name="Zhang X."/>
            <person name="Detter J.C."/>
            <person name="Han C."/>
            <person name="Tapia R."/>
            <person name="Land M."/>
            <person name="Hauser L."/>
            <person name="Kyrpides N."/>
            <person name="Ivanova N."/>
            <person name="Pagani I."/>
            <person name="Brau L."/>
            <person name="Yates R."/>
            <person name="O'Hara G."/>
            <person name="Rui T."/>
            <person name="Howieson J."/>
            <person name="Reeve W."/>
            <person name="Woyke T."/>
        </authorList>
    </citation>
    <scope>NUCLEOTIDE SEQUENCE [LARGE SCALE GENOMIC DNA]</scope>
    <source>
        <strain evidence="2 3">WSM2297</strain>
    </source>
</reference>
<dbReference type="HOGENOM" id="CLU_1702824_0_0_5"/>
<dbReference type="InterPro" id="IPR013096">
    <property type="entry name" value="Cupin_2"/>
</dbReference>
<dbReference type="SUPFAM" id="SSF51182">
    <property type="entry name" value="RmlC-like cupins"/>
    <property type="match status" value="1"/>
</dbReference>
<name>J0C677_RHILT</name>
<dbReference type="Pfam" id="PF07883">
    <property type="entry name" value="Cupin_2"/>
    <property type="match status" value="1"/>
</dbReference>
<dbReference type="InterPro" id="IPR011051">
    <property type="entry name" value="RmlC_Cupin_sf"/>
</dbReference>
<dbReference type="InterPro" id="IPR053146">
    <property type="entry name" value="QDO-like"/>
</dbReference>
<dbReference type="PANTHER" id="PTHR36440:SF1">
    <property type="entry name" value="PUTATIVE (AFU_ORTHOLOGUE AFUA_8G07350)-RELATED"/>
    <property type="match status" value="1"/>
</dbReference>
<dbReference type="EMBL" id="JH719395">
    <property type="protein sequence ID" value="EJC78437.1"/>
    <property type="molecule type" value="Genomic_DNA"/>
</dbReference>
<protein>
    <recommendedName>
        <fullName evidence="1">Cupin type-2 domain-containing protein</fullName>
    </recommendedName>
</protein>
<dbReference type="Proteomes" id="UP000005732">
    <property type="component" value="Unassembled WGS sequence"/>
</dbReference>
<sequence>MSNSFVNVHAGEATNDGAKRFFVLGDRIERRLRIRGTWLNIFDVTVPPGSRTPKHAHASPEVFRILEGCLTIWRLTDSGPEEIEAGAGDIVTIAPFVVHGYSNHGSVPAVFSAVVDRDMAEFIEAEGATEPLKAPSPETLARMTAAANAHGITILAA</sequence>
<proteinExistence type="predicted"/>
<feature type="domain" description="Cupin type-2" evidence="1">
    <location>
        <begin position="44"/>
        <end position="114"/>
    </location>
</feature>
<dbReference type="InterPro" id="IPR014710">
    <property type="entry name" value="RmlC-like_jellyroll"/>
</dbReference>
<evidence type="ECO:0000313" key="2">
    <source>
        <dbReference type="EMBL" id="EJC78437.1"/>
    </source>
</evidence>
<dbReference type="Gene3D" id="2.60.120.10">
    <property type="entry name" value="Jelly Rolls"/>
    <property type="match status" value="1"/>
</dbReference>
<organism evidence="2 3">
    <name type="scientific">Rhizobium leguminosarum bv. trifolii WSM2297</name>
    <dbReference type="NCBI Taxonomy" id="754762"/>
    <lineage>
        <taxon>Bacteria</taxon>
        <taxon>Pseudomonadati</taxon>
        <taxon>Pseudomonadota</taxon>
        <taxon>Alphaproteobacteria</taxon>
        <taxon>Hyphomicrobiales</taxon>
        <taxon>Rhizobiaceae</taxon>
        <taxon>Rhizobium/Agrobacterium group</taxon>
        <taxon>Rhizobium</taxon>
    </lineage>
</organism>
<dbReference type="AlphaFoldDB" id="J0C677"/>
<gene>
    <name evidence="2" type="ORF">Rleg4DRAFT_0004</name>
</gene>
<dbReference type="PANTHER" id="PTHR36440">
    <property type="entry name" value="PUTATIVE (AFU_ORTHOLOGUE AFUA_8G07350)-RELATED"/>
    <property type="match status" value="1"/>
</dbReference>
<evidence type="ECO:0000313" key="3">
    <source>
        <dbReference type="Proteomes" id="UP000005732"/>
    </source>
</evidence>
<evidence type="ECO:0000259" key="1">
    <source>
        <dbReference type="Pfam" id="PF07883"/>
    </source>
</evidence>